<evidence type="ECO:0000256" key="3">
    <source>
        <dbReference type="ARBA" id="ARBA00022741"/>
    </source>
</evidence>
<feature type="coiled-coil region" evidence="6">
    <location>
        <begin position="454"/>
        <end position="481"/>
    </location>
</feature>
<feature type="region of interest" description="Disordered" evidence="7">
    <location>
        <begin position="629"/>
        <end position="648"/>
    </location>
</feature>
<sequence length="753" mass="83650">MSIILARLLGSALNDYSRQLSNVMNSSSINQHHQSYQYISHPSLITPANTTVSFPSEQNAFLQYCCPSPSIINTTAITGVSPSSIIHNSSCPPYRQQLLENRFVSSGNFDQFYLSPTTASQSFVHSNNAINNNCQIKSSTNINNDILGGANFIQYQSKKKPSLSSNSTSSSNSLYLNQIGTTLNQSSHYSPTILQHHLSSSSSPIPFHFLPPQPPLTTPPQSMSNGELVIVQSSQPKQSNSSPSSSDFEIMATNPRPPSPINNLLTSIQPTIPQTPPSSSQRTPRKRKQTTTTIEIMPKQSCLSSPTTTLKKNLSAQIVSRTPPPLTMTKQIITDFFGPPRSVRSSSDNLLAVNTQNSKIQPGDQQHQQTQPTTHSIEQNSNNVFSSTSDSHLVGKYHLSYTQNSTPTTATTSASNSKSIQTDFTSSQSPLHSSVSSNIVSTSSTDDKHHQQTIIQLQQSLDDLKKQKSDAQKDYETYQASIKKCLLMTKSLLIEKSTLEKKQARQKAMENRLRLGQFVTQRQGTSFVENWIDGCAFLELNKQQEQLQRTREELDKQRRLLAKKKTALQAQQDEQSNDSAATTTTTTTTTTRAKRGAKAAAKATTSTPCQHQKQYQGASTVNNAQSTSLVSTMNNGPLNNQQLQASSDNSNESNVFCLPCSNCGNDLNTNSNSSTSSSSSQTFTLNEWYEQDEILRLRQLTLKKEEVELQQDLEKLDRERNLHIRELKRLHNEDHSRFNLHQILNERYLLLIL</sequence>
<keyword evidence="4" id="KW-0418">Kinase</keyword>
<dbReference type="Proteomes" id="UP000682733">
    <property type="component" value="Unassembled WGS sequence"/>
</dbReference>
<proteinExistence type="predicted"/>
<dbReference type="PANTHER" id="PTHR22974:SF23">
    <property type="entry name" value="TOUSLED-LIKE KINASE, ISOFORM G"/>
    <property type="match status" value="1"/>
</dbReference>
<accession>A0A8S2IC33</accession>
<dbReference type="AlphaFoldDB" id="A0A8S2IC33"/>
<feature type="region of interest" description="Disordered" evidence="7">
    <location>
        <begin position="356"/>
        <end position="389"/>
    </location>
</feature>
<evidence type="ECO:0000256" key="6">
    <source>
        <dbReference type="SAM" id="Coils"/>
    </source>
</evidence>
<dbReference type="EMBL" id="CAJOBA010005335">
    <property type="protein sequence ID" value="CAF3740413.1"/>
    <property type="molecule type" value="Genomic_DNA"/>
</dbReference>
<keyword evidence="6" id="KW-0175">Coiled coil</keyword>
<feature type="compositionally biased region" description="Low complexity" evidence="7">
    <location>
        <begin position="365"/>
        <end position="375"/>
    </location>
</feature>
<keyword evidence="3" id="KW-0547">Nucleotide-binding</keyword>
<keyword evidence="5" id="KW-0067">ATP-binding</keyword>
<feature type="region of interest" description="Disordered" evidence="7">
    <location>
        <begin position="205"/>
        <end position="224"/>
    </location>
</feature>
<evidence type="ECO:0000256" key="1">
    <source>
        <dbReference type="ARBA" id="ARBA00022527"/>
    </source>
</evidence>
<feature type="region of interest" description="Disordered" evidence="7">
    <location>
        <begin position="565"/>
        <end position="620"/>
    </location>
</feature>
<gene>
    <name evidence="8" type="ORF">OVA965_LOCUS12989</name>
    <name evidence="9" type="ORF">TMI583_LOCUS12993</name>
</gene>
<dbReference type="GO" id="GO:0005524">
    <property type="term" value="F:ATP binding"/>
    <property type="evidence" value="ECO:0007669"/>
    <property type="project" value="UniProtKB-KW"/>
</dbReference>
<comment type="caution">
    <text evidence="9">The sequence shown here is derived from an EMBL/GenBank/DDBJ whole genome shotgun (WGS) entry which is preliminary data.</text>
</comment>
<feature type="compositionally biased region" description="Low complexity" evidence="7">
    <location>
        <begin position="579"/>
        <end position="591"/>
    </location>
</feature>
<feature type="compositionally biased region" description="Low complexity" evidence="7">
    <location>
        <begin position="403"/>
        <end position="419"/>
    </location>
</feature>
<feature type="compositionally biased region" description="Low complexity" evidence="7">
    <location>
        <begin position="426"/>
        <end position="444"/>
    </location>
</feature>
<reference evidence="9" key="1">
    <citation type="submission" date="2021-02" db="EMBL/GenBank/DDBJ databases">
        <authorList>
            <person name="Nowell W R."/>
        </authorList>
    </citation>
    <scope>NUCLEOTIDE SEQUENCE</scope>
</reference>
<dbReference type="PANTHER" id="PTHR22974">
    <property type="entry name" value="MIXED LINEAGE PROTEIN KINASE"/>
    <property type="match status" value="1"/>
</dbReference>
<dbReference type="GO" id="GO:0035556">
    <property type="term" value="P:intracellular signal transduction"/>
    <property type="evidence" value="ECO:0007669"/>
    <property type="project" value="TreeGrafter"/>
</dbReference>
<protein>
    <submittedName>
        <fullName evidence="9">Uncharacterized protein</fullName>
    </submittedName>
</protein>
<feature type="coiled-coil region" evidence="6">
    <location>
        <begin position="699"/>
        <end position="733"/>
    </location>
</feature>
<feature type="compositionally biased region" description="Polar residues" evidence="7">
    <location>
        <begin position="376"/>
        <end position="389"/>
    </location>
</feature>
<evidence type="ECO:0000313" key="8">
    <source>
        <dbReference type="EMBL" id="CAF0968782.1"/>
    </source>
</evidence>
<evidence type="ECO:0000313" key="10">
    <source>
        <dbReference type="Proteomes" id="UP000682733"/>
    </source>
</evidence>
<evidence type="ECO:0000256" key="4">
    <source>
        <dbReference type="ARBA" id="ARBA00022777"/>
    </source>
</evidence>
<evidence type="ECO:0000256" key="2">
    <source>
        <dbReference type="ARBA" id="ARBA00022679"/>
    </source>
</evidence>
<organism evidence="9 10">
    <name type="scientific">Didymodactylos carnosus</name>
    <dbReference type="NCBI Taxonomy" id="1234261"/>
    <lineage>
        <taxon>Eukaryota</taxon>
        <taxon>Metazoa</taxon>
        <taxon>Spiralia</taxon>
        <taxon>Gnathifera</taxon>
        <taxon>Rotifera</taxon>
        <taxon>Eurotatoria</taxon>
        <taxon>Bdelloidea</taxon>
        <taxon>Philodinida</taxon>
        <taxon>Philodinidae</taxon>
        <taxon>Didymodactylos</taxon>
    </lineage>
</organism>
<feature type="compositionally biased region" description="Low complexity" evidence="7">
    <location>
        <begin position="266"/>
        <end position="282"/>
    </location>
</feature>
<feature type="compositionally biased region" description="Low complexity" evidence="7">
    <location>
        <begin position="232"/>
        <end position="246"/>
    </location>
</feature>
<dbReference type="Proteomes" id="UP000677228">
    <property type="component" value="Unassembled WGS sequence"/>
</dbReference>
<feature type="non-terminal residue" evidence="9">
    <location>
        <position position="753"/>
    </location>
</feature>
<evidence type="ECO:0000256" key="7">
    <source>
        <dbReference type="SAM" id="MobiDB-lite"/>
    </source>
</evidence>
<name>A0A8S2IC33_9BILA</name>
<feature type="compositionally biased region" description="Low complexity" evidence="7">
    <location>
        <begin position="598"/>
        <end position="607"/>
    </location>
</feature>
<keyword evidence="2" id="KW-0808">Transferase</keyword>
<evidence type="ECO:0000256" key="5">
    <source>
        <dbReference type="ARBA" id="ARBA00022840"/>
    </source>
</evidence>
<feature type="region of interest" description="Disordered" evidence="7">
    <location>
        <begin position="232"/>
        <end position="292"/>
    </location>
</feature>
<evidence type="ECO:0000313" key="9">
    <source>
        <dbReference type="EMBL" id="CAF3740413.1"/>
    </source>
</evidence>
<dbReference type="GO" id="GO:0004674">
    <property type="term" value="F:protein serine/threonine kinase activity"/>
    <property type="evidence" value="ECO:0007669"/>
    <property type="project" value="UniProtKB-KW"/>
</dbReference>
<keyword evidence="1" id="KW-0723">Serine/threonine-protein kinase</keyword>
<dbReference type="GO" id="GO:0007059">
    <property type="term" value="P:chromosome segregation"/>
    <property type="evidence" value="ECO:0007669"/>
    <property type="project" value="TreeGrafter"/>
</dbReference>
<feature type="compositionally biased region" description="Polar residues" evidence="7">
    <location>
        <begin position="608"/>
        <end position="620"/>
    </location>
</feature>
<feature type="region of interest" description="Disordered" evidence="7">
    <location>
        <begin position="403"/>
        <end position="452"/>
    </location>
</feature>
<feature type="compositionally biased region" description="Pro residues" evidence="7">
    <location>
        <begin position="209"/>
        <end position="218"/>
    </location>
</feature>
<feature type="compositionally biased region" description="Polar residues" evidence="7">
    <location>
        <begin position="568"/>
        <end position="578"/>
    </location>
</feature>
<dbReference type="EMBL" id="CAJNOK010005329">
    <property type="protein sequence ID" value="CAF0968782.1"/>
    <property type="molecule type" value="Genomic_DNA"/>
</dbReference>
<dbReference type="GO" id="GO:0005634">
    <property type="term" value="C:nucleus"/>
    <property type="evidence" value="ECO:0007669"/>
    <property type="project" value="TreeGrafter"/>
</dbReference>